<evidence type="ECO:0000313" key="3">
    <source>
        <dbReference type="Proteomes" id="UP000600946"/>
    </source>
</evidence>
<evidence type="ECO:0008006" key="4">
    <source>
        <dbReference type="Google" id="ProtNLM"/>
    </source>
</evidence>
<dbReference type="EMBL" id="BMUU01000023">
    <property type="protein sequence ID" value="GGY70248.1"/>
    <property type="molecule type" value="Genomic_DNA"/>
</dbReference>
<protein>
    <recommendedName>
        <fullName evidence="4">WXG100 family type VII secretion target</fullName>
    </recommendedName>
</protein>
<dbReference type="Proteomes" id="UP000600946">
    <property type="component" value="Unassembled WGS sequence"/>
</dbReference>
<organism evidence="2 3">
    <name type="scientific">Streptomyces xanthochromogenes</name>
    <dbReference type="NCBI Taxonomy" id="67384"/>
    <lineage>
        <taxon>Bacteria</taxon>
        <taxon>Bacillati</taxon>
        <taxon>Actinomycetota</taxon>
        <taxon>Actinomycetes</taxon>
        <taxon>Kitasatosporales</taxon>
        <taxon>Streptomycetaceae</taxon>
        <taxon>Streptomyces</taxon>
    </lineage>
</organism>
<proteinExistence type="predicted"/>
<accession>A0ABQ3AXW1</accession>
<evidence type="ECO:0000313" key="2">
    <source>
        <dbReference type="EMBL" id="GGY70248.1"/>
    </source>
</evidence>
<dbReference type="Gene3D" id="1.10.287.1060">
    <property type="entry name" value="ESAT-6-like"/>
    <property type="match status" value="1"/>
</dbReference>
<feature type="region of interest" description="Disordered" evidence="1">
    <location>
        <begin position="98"/>
        <end position="126"/>
    </location>
</feature>
<dbReference type="RefSeq" id="WP_229893095.1">
    <property type="nucleotide sequence ID" value="NZ_BMUU01000023.1"/>
</dbReference>
<comment type="caution">
    <text evidence="2">The sequence shown here is derived from an EMBL/GenBank/DDBJ whole genome shotgun (WGS) entry which is preliminary data.</text>
</comment>
<evidence type="ECO:0000256" key="1">
    <source>
        <dbReference type="SAM" id="MobiDB-lite"/>
    </source>
</evidence>
<reference evidence="3" key="1">
    <citation type="journal article" date="2019" name="Int. J. Syst. Evol. Microbiol.">
        <title>The Global Catalogue of Microorganisms (GCM) 10K type strain sequencing project: providing services to taxonomists for standard genome sequencing and annotation.</title>
        <authorList>
            <consortium name="The Broad Institute Genomics Platform"/>
            <consortium name="The Broad Institute Genome Sequencing Center for Infectious Disease"/>
            <person name="Wu L."/>
            <person name="Ma J."/>
        </authorList>
    </citation>
    <scope>NUCLEOTIDE SEQUENCE [LARGE SCALE GENOMIC DNA]</scope>
    <source>
        <strain evidence="3">JCM 4594</strain>
    </source>
</reference>
<name>A0ABQ3AXW1_9ACTN</name>
<dbReference type="GeneID" id="96295395"/>
<gene>
    <name evidence="2" type="ORF">GCM10010326_75650</name>
</gene>
<sequence>MADEGEILDIKTADLKATAPTFHQQSVAVERALTTLGTALAKAGAAWGDDDPGQKFHDQYGPLIARIEKSARIISSGLASINLAMTDMADGHIDNDALIGSMFRKPPPRPNQQHDDAGNRDEAPAP</sequence>
<keyword evidence="3" id="KW-1185">Reference proteome</keyword>
<feature type="compositionally biased region" description="Basic and acidic residues" evidence="1">
    <location>
        <begin position="112"/>
        <end position="126"/>
    </location>
</feature>